<evidence type="ECO:0000256" key="2">
    <source>
        <dbReference type="ARBA" id="ARBA00022679"/>
    </source>
</evidence>
<evidence type="ECO:0008006" key="5">
    <source>
        <dbReference type="Google" id="ProtNLM"/>
    </source>
</evidence>
<evidence type="ECO:0000313" key="4">
    <source>
        <dbReference type="EMBL" id="GAF99360.1"/>
    </source>
</evidence>
<name>X0VFN0_9ZZZZ</name>
<keyword evidence="1" id="KW-0032">Aminotransferase</keyword>
<dbReference type="InterPro" id="IPR015424">
    <property type="entry name" value="PyrdxlP-dep_Trfase"/>
</dbReference>
<accession>X0VFN0</accession>
<dbReference type="InterPro" id="IPR015422">
    <property type="entry name" value="PyrdxlP-dep_Trfase_small"/>
</dbReference>
<comment type="caution">
    <text evidence="4">The sequence shown here is derived from an EMBL/GenBank/DDBJ whole genome shotgun (WGS) entry which is preliminary data.</text>
</comment>
<dbReference type="EMBL" id="BARS01011146">
    <property type="protein sequence ID" value="GAF99360.1"/>
    <property type="molecule type" value="Genomic_DNA"/>
</dbReference>
<dbReference type="GO" id="GO:0030170">
    <property type="term" value="F:pyridoxal phosphate binding"/>
    <property type="evidence" value="ECO:0007669"/>
    <property type="project" value="InterPro"/>
</dbReference>
<keyword evidence="2" id="KW-0808">Transferase</keyword>
<dbReference type="InterPro" id="IPR005814">
    <property type="entry name" value="Aminotrans_3"/>
</dbReference>
<organism evidence="4">
    <name type="scientific">marine sediment metagenome</name>
    <dbReference type="NCBI Taxonomy" id="412755"/>
    <lineage>
        <taxon>unclassified sequences</taxon>
        <taxon>metagenomes</taxon>
        <taxon>ecological metagenomes</taxon>
    </lineage>
</organism>
<sequence length="232" mass="25646">AFIAEPIPSAGGVFEPPPEYWPKIQEICGRYDVLLIVDEILTGFGKAGALFACELYNIVPDILLLAKAITSGYFPLSAVLVKPEIYDSFLGPTSKEAFLHGQTYQGHPIGCAAGLKNIEIIEEKSLVENAQDVGRYLGEQLKTLSDFKTVANITGIGLLRSIGLREKATQKDIPYDIGVKMREKAYELGLICRFQVNSLVMSPPLILTREEVDRIVEILKNTLIEAENSYLR</sequence>
<evidence type="ECO:0000256" key="3">
    <source>
        <dbReference type="ARBA" id="ARBA00022898"/>
    </source>
</evidence>
<protein>
    <recommendedName>
        <fullName evidence="5">Aspartate aminotransferase family protein</fullName>
    </recommendedName>
</protein>
<dbReference type="Gene3D" id="3.40.640.10">
    <property type="entry name" value="Type I PLP-dependent aspartate aminotransferase-like (Major domain)"/>
    <property type="match status" value="1"/>
</dbReference>
<dbReference type="Gene3D" id="3.90.1150.10">
    <property type="entry name" value="Aspartate Aminotransferase, domain 1"/>
    <property type="match status" value="1"/>
</dbReference>
<dbReference type="SUPFAM" id="SSF53383">
    <property type="entry name" value="PLP-dependent transferases"/>
    <property type="match status" value="1"/>
</dbReference>
<proteinExistence type="predicted"/>
<dbReference type="PANTHER" id="PTHR42684">
    <property type="entry name" value="ADENOSYLMETHIONINE-8-AMINO-7-OXONONANOATE AMINOTRANSFERASE"/>
    <property type="match status" value="1"/>
</dbReference>
<gene>
    <name evidence="4" type="ORF">S01H1_20384</name>
</gene>
<evidence type="ECO:0000256" key="1">
    <source>
        <dbReference type="ARBA" id="ARBA00022576"/>
    </source>
</evidence>
<dbReference type="GO" id="GO:0004015">
    <property type="term" value="F:adenosylmethionine-8-amino-7-oxononanoate transaminase activity"/>
    <property type="evidence" value="ECO:0007669"/>
    <property type="project" value="TreeGrafter"/>
</dbReference>
<dbReference type="InterPro" id="IPR015421">
    <property type="entry name" value="PyrdxlP-dep_Trfase_major"/>
</dbReference>
<dbReference type="GO" id="GO:0009102">
    <property type="term" value="P:biotin biosynthetic process"/>
    <property type="evidence" value="ECO:0007669"/>
    <property type="project" value="TreeGrafter"/>
</dbReference>
<reference evidence="4" key="1">
    <citation type="journal article" date="2014" name="Front. Microbiol.">
        <title>High frequency of phylogenetically diverse reductive dehalogenase-homologous genes in deep subseafloor sedimentary metagenomes.</title>
        <authorList>
            <person name="Kawai M."/>
            <person name="Futagami T."/>
            <person name="Toyoda A."/>
            <person name="Takaki Y."/>
            <person name="Nishi S."/>
            <person name="Hori S."/>
            <person name="Arai W."/>
            <person name="Tsubouchi T."/>
            <person name="Morono Y."/>
            <person name="Uchiyama I."/>
            <person name="Ito T."/>
            <person name="Fujiyama A."/>
            <person name="Inagaki F."/>
            <person name="Takami H."/>
        </authorList>
    </citation>
    <scope>NUCLEOTIDE SEQUENCE</scope>
    <source>
        <strain evidence="4">Expedition CK06-06</strain>
    </source>
</reference>
<dbReference type="PANTHER" id="PTHR42684:SF3">
    <property type="entry name" value="ADENOSYLMETHIONINE-8-AMINO-7-OXONONANOATE AMINOTRANSFERASE"/>
    <property type="match status" value="1"/>
</dbReference>
<dbReference type="Pfam" id="PF00202">
    <property type="entry name" value="Aminotran_3"/>
    <property type="match status" value="1"/>
</dbReference>
<feature type="non-terminal residue" evidence="4">
    <location>
        <position position="1"/>
    </location>
</feature>
<dbReference type="AlphaFoldDB" id="X0VFN0"/>
<keyword evidence="3" id="KW-0663">Pyridoxal phosphate</keyword>